<reference evidence="3" key="1">
    <citation type="submission" date="2016-11" db="EMBL/GenBank/DDBJ databases">
        <authorList>
            <person name="Varghese N."/>
            <person name="Submissions S."/>
        </authorList>
    </citation>
    <scope>NUCLEOTIDE SEQUENCE [LARGE SCALE GENOMIC DNA]</scope>
    <source>
        <strain evidence="3">DSM 22623</strain>
    </source>
</reference>
<name>A0A1M6E5U3_9FLAO</name>
<protein>
    <submittedName>
        <fullName evidence="2">Uncharacterized protein</fullName>
    </submittedName>
</protein>
<feature type="chain" id="PRO_5012432188" evidence="1">
    <location>
        <begin position="20"/>
        <end position="146"/>
    </location>
</feature>
<evidence type="ECO:0000256" key="1">
    <source>
        <dbReference type="SAM" id="SignalP"/>
    </source>
</evidence>
<keyword evidence="3" id="KW-1185">Reference proteome</keyword>
<dbReference type="Proteomes" id="UP000184432">
    <property type="component" value="Unassembled WGS sequence"/>
</dbReference>
<dbReference type="EMBL" id="FQYP01000003">
    <property type="protein sequence ID" value="SHI80876.1"/>
    <property type="molecule type" value="Genomic_DNA"/>
</dbReference>
<organism evidence="2 3">
    <name type="scientific">Aquimarina spongiae</name>
    <dbReference type="NCBI Taxonomy" id="570521"/>
    <lineage>
        <taxon>Bacteria</taxon>
        <taxon>Pseudomonadati</taxon>
        <taxon>Bacteroidota</taxon>
        <taxon>Flavobacteriia</taxon>
        <taxon>Flavobacteriales</taxon>
        <taxon>Flavobacteriaceae</taxon>
        <taxon>Aquimarina</taxon>
    </lineage>
</organism>
<dbReference type="AlphaFoldDB" id="A0A1M6E5U3"/>
<gene>
    <name evidence="2" type="ORF">SAMN04488508_103236</name>
</gene>
<dbReference type="OrthoDB" id="1161684at2"/>
<sequence>MFKLLVSFIFLLTLQSTIAQKTNDAVFFSQTKQINRFYTISELEALKKGELIHLYKQRVEEIMIILPFLSLTNEAGVRLSDIGIKEDSRNVKVLKNNTEAVAKSLESTKVAIEELVPYADTEKIIWTILYLEEIIKKMRIGVNGNF</sequence>
<evidence type="ECO:0000313" key="2">
    <source>
        <dbReference type="EMBL" id="SHI80876.1"/>
    </source>
</evidence>
<accession>A0A1M6E5U3</accession>
<dbReference type="RefSeq" id="WP_073315584.1">
    <property type="nucleotide sequence ID" value="NZ_FQYP01000003.1"/>
</dbReference>
<proteinExistence type="predicted"/>
<feature type="signal peptide" evidence="1">
    <location>
        <begin position="1"/>
        <end position="19"/>
    </location>
</feature>
<dbReference type="STRING" id="570521.SAMN04488508_103236"/>
<evidence type="ECO:0000313" key="3">
    <source>
        <dbReference type="Proteomes" id="UP000184432"/>
    </source>
</evidence>
<keyword evidence="1" id="KW-0732">Signal</keyword>